<gene>
    <name evidence="2" type="ORF">S01H4_43474</name>
</gene>
<keyword evidence="1" id="KW-1133">Transmembrane helix</keyword>
<reference evidence="2" key="1">
    <citation type="journal article" date="2014" name="Front. Microbiol.">
        <title>High frequency of phylogenetically diverse reductive dehalogenase-homologous genes in deep subseafloor sedimentary metagenomes.</title>
        <authorList>
            <person name="Kawai M."/>
            <person name="Futagami T."/>
            <person name="Toyoda A."/>
            <person name="Takaki Y."/>
            <person name="Nishi S."/>
            <person name="Hori S."/>
            <person name="Arai W."/>
            <person name="Tsubouchi T."/>
            <person name="Morono Y."/>
            <person name="Uchiyama I."/>
            <person name="Ito T."/>
            <person name="Fujiyama A."/>
            <person name="Inagaki F."/>
            <person name="Takami H."/>
        </authorList>
    </citation>
    <scope>NUCLEOTIDE SEQUENCE</scope>
    <source>
        <strain evidence="2">Expedition CK06-06</strain>
    </source>
</reference>
<evidence type="ECO:0000256" key="1">
    <source>
        <dbReference type="SAM" id="Phobius"/>
    </source>
</evidence>
<keyword evidence="1" id="KW-0812">Transmembrane</keyword>
<keyword evidence="1" id="KW-0472">Membrane</keyword>
<dbReference type="AlphaFoldDB" id="X1BVX6"/>
<evidence type="ECO:0000313" key="2">
    <source>
        <dbReference type="EMBL" id="GAG99205.1"/>
    </source>
</evidence>
<sequence length="74" mass="8428">MFKNGCDHNFASIDKPMLAVPYKGGGELIEVLIQPNVFIINKAIIVKTIVFLFIFPSFLKSIFIFYSTNKKKDN</sequence>
<proteinExistence type="predicted"/>
<organism evidence="2">
    <name type="scientific">marine sediment metagenome</name>
    <dbReference type="NCBI Taxonomy" id="412755"/>
    <lineage>
        <taxon>unclassified sequences</taxon>
        <taxon>metagenomes</taxon>
        <taxon>ecological metagenomes</taxon>
    </lineage>
</organism>
<name>X1BVX6_9ZZZZ</name>
<feature type="transmembrane region" description="Helical" evidence="1">
    <location>
        <begin position="44"/>
        <end position="66"/>
    </location>
</feature>
<accession>X1BVX6</accession>
<protein>
    <submittedName>
        <fullName evidence="2">Uncharacterized protein</fullName>
    </submittedName>
</protein>
<dbReference type="EMBL" id="BART01023988">
    <property type="protein sequence ID" value="GAG99205.1"/>
    <property type="molecule type" value="Genomic_DNA"/>
</dbReference>
<comment type="caution">
    <text evidence="2">The sequence shown here is derived from an EMBL/GenBank/DDBJ whole genome shotgun (WGS) entry which is preliminary data.</text>
</comment>